<gene>
    <name evidence="2" type="ORF">BLNAU_16609</name>
</gene>
<organism evidence="2 3">
    <name type="scientific">Blattamonas nauphoetae</name>
    <dbReference type="NCBI Taxonomy" id="2049346"/>
    <lineage>
        <taxon>Eukaryota</taxon>
        <taxon>Metamonada</taxon>
        <taxon>Preaxostyla</taxon>
        <taxon>Oxymonadida</taxon>
        <taxon>Blattamonas</taxon>
    </lineage>
</organism>
<feature type="compositionally biased region" description="Basic and acidic residues" evidence="1">
    <location>
        <begin position="76"/>
        <end position="92"/>
    </location>
</feature>
<evidence type="ECO:0000256" key="1">
    <source>
        <dbReference type="SAM" id="MobiDB-lite"/>
    </source>
</evidence>
<protein>
    <submittedName>
        <fullName evidence="2">Uncharacterized protein</fullName>
    </submittedName>
</protein>
<evidence type="ECO:0000313" key="2">
    <source>
        <dbReference type="EMBL" id="KAK2948444.1"/>
    </source>
</evidence>
<evidence type="ECO:0000313" key="3">
    <source>
        <dbReference type="Proteomes" id="UP001281761"/>
    </source>
</evidence>
<comment type="caution">
    <text evidence="2">The sequence shown here is derived from an EMBL/GenBank/DDBJ whole genome shotgun (WGS) entry which is preliminary data.</text>
</comment>
<keyword evidence="3" id="KW-1185">Reference proteome</keyword>
<dbReference type="EMBL" id="JARBJD010000176">
    <property type="protein sequence ID" value="KAK2948444.1"/>
    <property type="molecule type" value="Genomic_DNA"/>
</dbReference>
<name>A0ABQ9XC59_9EUKA</name>
<reference evidence="2 3" key="1">
    <citation type="journal article" date="2022" name="bioRxiv">
        <title>Genomics of Preaxostyla Flagellates Illuminates Evolutionary Transitions and the Path Towards Mitochondrial Loss.</title>
        <authorList>
            <person name="Novak L.V.F."/>
            <person name="Treitli S.C."/>
            <person name="Pyrih J."/>
            <person name="Halakuc P."/>
            <person name="Pipaliya S.V."/>
            <person name="Vacek V."/>
            <person name="Brzon O."/>
            <person name="Soukal P."/>
            <person name="Eme L."/>
            <person name="Dacks J.B."/>
            <person name="Karnkowska A."/>
            <person name="Elias M."/>
            <person name="Hampl V."/>
        </authorList>
    </citation>
    <scope>NUCLEOTIDE SEQUENCE [LARGE SCALE GENOMIC DNA]</scope>
    <source>
        <strain evidence="2">NAU3</strain>
        <tissue evidence="2">Gut</tissue>
    </source>
</reference>
<feature type="compositionally biased region" description="Basic and acidic residues" evidence="1">
    <location>
        <begin position="45"/>
        <end position="64"/>
    </location>
</feature>
<dbReference type="Proteomes" id="UP001281761">
    <property type="component" value="Unassembled WGS sequence"/>
</dbReference>
<sequence length="104" mass="11618">MTSLAVGAMASQAKKMAKDFVGADDEDSRPEQQRSPSPPPRKRTPAREKRSKETQAIMDKYKKDPKSKKRNYPKTKSGDDQSMHDPLNERSSKGGKSSCDCVIF</sequence>
<accession>A0ABQ9XC59</accession>
<proteinExistence type="predicted"/>
<feature type="region of interest" description="Disordered" evidence="1">
    <location>
        <begin position="1"/>
        <end position="104"/>
    </location>
</feature>